<comment type="caution">
    <text evidence="2">The sequence shown here is derived from an EMBL/GenBank/DDBJ whole genome shotgun (WGS) entry which is preliminary data.</text>
</comment>
<reference evidence="2 3" key="1">
    <citation type="journal article" date="2018" name="Nat. Ecol. Evol.">
        <title>Shark genomes provide insights into elasmobranch evolution and the origin of vertebrates.</title>
        <authorList>
            <person name="Hara Y"/>
            <person name="Yamaguchi K"/>
            <person name="Onimaru K"/>
            <person name="Kadota M"/>
            <person name="Koyanagi M"/>
            <person name="Keeley SD"/>
            <person name="Tatsumi K"/>
            <person name="Tanaka K"/>
            <person name="Motone F"/>
            <person name="Kageyama Y"/>
            <person name="Nozu R"/>
            <person name="Adachi N"/>
            <person name="Nishimura O"/>
            <person name="Nakagawa R"/>
            <person name="Tanegashima C"/>
            <person name="Kiyatake I"/>
            <person name="Matsumoto R"/>
            <person name="Murakumo K"/>
            <person name="Nishida K"/>
            <person name="Terakita A"/>
            <person name="Kuratani S"/>
            <person name="Sato K"/>
            <person name="Hyodo S Kuraku.S."/>
        </authorList>
    </citation>
    <scope>NUCLEOTIDE SEQUENCE [LARGE SCALE GENOMIC DNA]</scope>
</reference>
<name>A0A401TX90_CHIPU</name>
<dbReference type="Proteomes" id="UP000287033">
    <property type="component" value="Unassembled WGS sequence"/>
</dbReference>
<keyword evidence="3" id="KW-1185">Reference proteome</keyword>
<feature type="region of interest" description="Disordered" evidence="1">
    <location>
        <begin position="24"/>
        <end position="49"/>
    </location>
</feature>
<dbReference type="AlphaFoldDB" id="A0A401TX90"/>
<gene>
    <name evidence="2" type="ORF">chiPu_0031107</name>
</gene>
<accession>A0A401TX90</accession>
<dbReference type="EMBL" id="BEZZ01200894">
    <property type="protein sequence ID" value="GCC47252.1"/>
    <property type="molecule type" value="Genomic_DNA"/>
</dbReference>
<feature type="compositionally biased region" description="Low complexity" evidence="1">
    <location>
        <begin position="25"/>
        <end position="37"/>
    </location>
</feature>
<evidence type="ECO:0000256" key="1">
    <source>
        <dbReference type="SAM" id="MobiDB-lite"/>
    </source>
</evidence>
<organism evidence="2 3">
    <name type="scientific">Chiloscyllium punctatum</name>
    <name type="common">Brownbanded bambooshark</name>
    <name type="synonym">Hemiscyllium punctatum</name>
    <dbReference type="NCBI Taxonomy" id="137246"/>
    <lineage>
        <taxon>Eukaryota</taxon>
        <taxon>Metazoa</taxon>
        <taxon>Chordata</taxon>
        <taxon>Craniata</taxon>
        <taxon>Vertebrata</taxon>
        <taxon>Chondrichthyes</taxon>
        <taxon>Elasmobranchii</taxon>
        <taxon>Galeomorphii</taxon>
        <taxon>Galeoidea</taxon>
        <taxon>Orectolobiformes</taxon>
        <taxon>Hemiscylliidae</taxon>
        <taxon>Chiloscyllium</taxon>
    </lineage>
</organism>
<evidence type="ECO:0000313" key="3">
    <source>
        <dbReference type="Proteomes" id="UP000287033"/>
    </source>
</evidence>
<sequence>MASFSASGCARGNAATWGSSRIRRCASPASAGSAGRAKPTSIRRRRNASAISAARLRARFSDPVAAPGSRGRRRC</sequence>
<evidence type="ECO:0000313" key="2">
    <source>
        <dbReference type="EMBL" id="GCC47252.1"/>
    </source>
</evidence>
<proteinExistence type="predicted"/>
<protein>
    <submittedName>
        <fullName evidence="2">Uncharacterized protein</fullName>
    </submittedName>
</protein>